<evidence type="ECO:0000256" key="3">
    <source>
        <dbReference type="ARBA" id="ARBA00022989"/>
    </source>
</evidence>
<dbReference type="EMBL" id="QQXL01000003">
    <property type="protein sequence ID" value="RKW70731.1"/>
    <property type="molecule type" value="Genomic_DNA"/>
</dbReference>
<accession>A0A496PJR2</accession>
<keyword evidence="7" id="KW-1185">Reference proteome</keyword>
<dbReference type="RefSeq" id="WP_121484756.1">
    <property type="nucleotide sequence ID" value="NZ_QQXL01000003.1"/>
</dbReference>
<comment type="subcellular location">
    <subcellularLocation>
        <location evidence="1">Membrane</location>
        <topology evidence="1">Multi-pass membrane protein</topology>
    </subcellularLocation>
</comment>
<proteinExistence type="predicted"/>
<reference evidence="6 7" key="1">
    <citation type="submission" date="2018-07" db="EMBL/GenBank/DDBJ databases">
        <title>Arthrobacter sp. nov., isolated from raw cow's milk with high bacterial count.</title>
        <authorList>
            <person name="Hahne J."/>
            <person name="Isele D."/>
            <person name="Lipski A."/>
        </authorList>
    </citation>
    <scope>NUCLEOTIDE SEQUENCE [LARGE SCALE GENOMIC DNA]</scope>
    <source>
        <strain evidence="6 7">JZ R-183</strain>
    </source>
</reference>
<dbReference type="AlphaFoldDB" id="A0A496PJR2"/>
<dbReference type="PANTHER" id="PTHR40761:SF1">
    <property type="entry name" value="CONSERVED INTEGRAL MEMBRANE ALANINE VALINE AND LEUCINE RICH PROTEIN-RELATED"/>
    <property type="match status" value="1"/>
</dbReference>
<organism evidence="6 7">
    <name type="scientific">Galactobacter caseinivorans</name>
    <dbReference type="NCBI Taxonomy" id="2676123"/>
    <lineage>
        <taxon>Bacteria</taxon>
        <taxon>Bacillati</taxon>
        <taxon>Actinomycetota</taxon>
        <taxon>Actinomycetes</taxon>
        <taxon>Micrococcales</taxon>
        <taxon>Micrococcaceae</taxon>
        <taxon>Galactobacter</taxon>
    </lineage>
</organism>
<keyword evidence="2 5" id="KW-0812">Transmembrane</keyword>
<feature type="transmembrane region" description="Helical" evidence="5">
    <location>
        <begin position="260"/>
        <end position="283"/>
    </location>
</feature>
<dbReference type="NCBIfam" id="NF038012">
    <property type="entry name" value="DMT_1"/>
    <property type="match status" value="1"/>
</dbReference>
<evidence type="ECO:0000256" key="1">
    <source>
        <dbReference type="ARBA" id="ARBA00004141"/>
    </source>
</evidence>
<feature type="transmembrane region" description="Helical" evidence="5">
    <location>
        <begin position="164"/>
        <end position="186"/>
    </location>
</feature>
<keyword evidence="4 5" id="KW-0472">Membrane</keyword>
<feature type="transmembrane region" description="Helical" evidence="5">
    <location>
        <begin position="198"/>
        <end position="220"/>
    </location>
</feature>
<evidence type="ECO:0000256" key="4">
    <source>
        <dbReference type="ARBA" id="ARBA00023136"/>
    </source>
</evidence>
<sequence length="299" mass="31682">MEYLPAILCALASAAFLAFGTQRQSSAVQADSGGLDVNSRGMMRLLVNPRWLFGLLLMIIGMALNVMALAMAPLTVVQPLGAVALAMTTVINSRDQGIKVNRVTWIAIVVCMVGSVAFVLLAVNATHESPVTAAEQWTVIGLLAIVILIFGSIAFARRRRPHGAFFYILGAGVLFGFTAVLVRTIAVAVKHWDPTQSFWLQVPWAPLVAVVVAGLMGQYFNQNAYSSGPPELVIAGLTVIDPMVGVAVGIFVLGELSPNVHPVVGLSMAAAAVVAIVGVIALSRHHPDVLARKEQRKNA</sequence>
<evidence type="ECO:0008006" key="8">
    <source>
        <dbReference type="Google" id="ProtNLM"/>
    </source>
</evidence>
<evidence type="ECO:0000256" key="5">
    <source>
        <dbReference type="SAM" id="Phobius"/>
    </source>
</evidence>
<evidence type="ECO:0000313" key="7">
    <source>
        <dbReference type="Proteomes" id="UP000273119"/>
    </source>
</evidence>
<feature type="transmembrane region" description="Helical" evidence="5">
    <location>
        <begin position="103"/>
        <end position="125"/>
    </location>
</feature>
<dbReference type="GO" id="GO:0016020">
    <property type="term" value="C:membrane"/>
    <property type="evidence" value="ECO:0007669"/>
    <property type="project" value="UniProtKB-SubCell"/>
</dbReference>
<dbReference type="Pfam" id="PF05653">
    <property type="entry name" value="Mg_trans_NIPA"/>
    <property type="match status" value="1"/>
</dbReference>
<name>A0A496PJR2_9MICC</name>
<dbReference type="Proteomes" id="UP000273119">
    <property type="component" value="Unassembled WGS sequence"/>
</dbReference>
<dbReference type="PANTHER" id="PTHR40761">
    <property type="entry name" value="CONSERVED INTEGRAL MEMBRANE ALANINE VALINE AND LEUCINE RICH PROTEIN-RELATED"/>
    <property type="match status" value="1"/>
</dbReference>
<feature type="transmembrane region" description="Helical" evidence="5">
    <location>
        <begin position="137"/>
        <end position="157"/>
    </location>
</feature>
<dbReference type="InterPro" id="IPR008521">
    <property type="entry name" value="Mg_trans_NIPA"/>
</dbReference>
<dbReference type="GO" id="GO:0015095">
    <property type="term" value="F:magnesium ion transmembrane transporter activity"/>
    <property type="evidence" value="ECO:0007669"/>
    <property type="project" value="InterPro"/>
</dbReference>
<gene>
    <name evidence="6" type="ORF">DWQ67_06405</name>
</gene>
<protein>
    <recommendedName>
        <fullName evidence="8">Multidrug DMT transporter permease</fullName>
    </recommendedName>
</protein>
<keyword evidence="3 5" id="KW-1133">Transmembrane helix</keyword>
<comment type="caution">
    <text evidence="6">The sequence shown here is derived from an EMBL/GenBank/DDBJ whole genome shotgun (WGS) entry which is preliminary data.</text>
</comment>
<evidence type="ECO:0000313" key="6">
    <source>
        <dbReference type="EMBL" id="RKW70731.1"/>
    </source>
</evidence>
<feature type="transmembrane region" description="Helical" evidence="5">
    <location>
        <begin position="232"/>
        <end position="254"/>
    </location>
</feature>
<evidence type="ECO:0000256" key="2">
    <source>
        <dbReference type="ARBA" id="ARBA00022692"/>
    </source>
</evidence>
<feature type="transmembrane region" description="Helical" evidence="5">
    <location>
        <begin position="51"/>
        <end position="77"/>
    </location>
</feature>